<dbReference type="EMBL" id="CP060632">
    <property type="protein sequence ID" value="QNL98754.1"/>
    <property type="molecule type" value="Genomic_DNA"/>
</dbReference>
<feature type="domain" description="DUF2520" evidence="2">
    <location>
        <begin position="139"/>
        <end position="264"/>
    </location>
</feature>
<dbReference type="Pfam" id="PF10728">
    <property type="entry name" value="DUF2520"/>
    <property type="match status" value="1"/>
</dbReference>
<evidence type="ECO:0000259" key="2">
    <source>
        <dbReference type="Pfam" id="PF10728"/>
    </source>
</evidence>
<dbReference type="SUPFAM" id="SSF48179">
    <property type="entry name" value="6-phosphogluconate dehydrogenase C-terminal domain-like"/>
    <property type="match status" value="1"/>
</dbReference>
<dbReference type="Proteomes" id="UP000515819">
    <property type="component" value="Chromosome"/>
</dbReference>
<proteinExistence type="predicted"/>
<gene>
    <name evidence="3" type="ORF">H9Q76_08320</name>
</gene>
<dbReference type="AlphaFoldDB" id="A0A7G9FJM3"/>
<evidence type="ECO:0000259" key="1">
    <source>
        <dbReference type="Pfam" id="PF10727"/>
    </source>
</evidence>
<dbReference type="PANTHER" id="PTHR40459">
    <property type="entry name" value="CONSERVED HYPOTHETICAL ALANINE AND LEUCINE RICH PROTEIN"/>
    <property type="match status" value="1"/>
</dbReference>
<evidence type="ECO:0000313" key="3">
    <source>
        <dbReference type="EMBL" id="QNL98754.1"/>
    </source>
</evidence>
<dbReference type="KEGG" id="wcp:H9Q76_08320"/>
<dbReference type="Gene3D" id="3.40.50.720">
    <property type="entry name" value="NAD(P)-binding Rossmann-like Domain"/>
    <property type="match status" value="1"/>
</dbReference>
<feature type="domain" description="Putative oxidoreductase/dehydrogenase Rossmann-like" evidence="1">
    <location>
        <begin position="2"/>
        <end position="112"/>
    </location>
</feature>
<keyword evidence="4" id="KW-1185">Reference proteome</keyword>
<dbReference type="Pfam" id="PF10727">
    <property type="entry name" value="Rossmann-like"/>
    <property type="match status" value="1"/>
</dbReference>
<organism evidence="3 4">
    <name type="scientific">Wujia chipingensis</name>
    <dbReference type="NCBI Taxonomy" id="2763670"/>
    <lineage>
        <taxon>Bacteria</taxon>
        <taxon>Bacillati</taxon>
        <taxon>Bacillota</taxon>
        <taxon>Clostridia</taxon>
        <taxon>Lachnospirales</taxon>
        <taxon>Lachnospiraceae</taxon>
        <taxon>Wujia</taxon>
    </lineage>
</organism>
<dbReference type="InterPro" id="IPR018931">
    <property type="entry name" value="DUF2520"/>
</dbReference>
<reference evidence="3 4" key="1">
    <citation type="submission" date="2020-08" db="EMBL/GenBank/DDBJ databases">
        <authorList>
            <person name="Liu C."/>
            <person name="Sun Q."/>
        </authorList>
    </citation>
    <scope>NUCLEOTIDE SEQUENCE [LARGE SCALE GENOMIC DNA]</scope>
    <source>
        <strain evidence="3 4">NSJ-4</strain>
    </source>
</reference>
<dbReference type="InterPro" id="IPR019665">
    <property type="entry name" value="OxRdtase/DH_put_Rossmann_dom"/>
</dbReference>
<dbReference type="InterPro" id="IPR008927">
    <property type="entry name" value="6-PGluconate_DH-like_C_sf"/>
</dbReference>
<dbReference type="InterPro" id="IPR036291">
    <property type="entry name" value="NAD(P)-bd_dom_sf"/>
</dbReference>
<sequence length="281" mass="30786">MKIGLIGAGRMGFTLGRHLSDFAKSHAEMLCVEGFYSRNPESAREAARFTGTKYYEDMETLVQACDTIFLTVPDGQIANVAEEIAASSVCLDGKTMIHTSGALSSRIFSGMGSRVSGYSIHPIYAVNSKTDSYIHFQDCYMTIEGEGTKTQELICLFEKMGHTIRQISADQKAKYHASAVFASNLVIGLYKMGTTLLSECGFTPEEAEHALMPLFANNAENMERFGCEKALTGPVSRGDVATVEKHLQALDGDAREVYRLLSKQLCNADSQAIQTILDMKE</sequence>
<dbReference type="PANTHER" id="PTHR40459:SF1">
    <property type="entry name" value="CONSERVED HYPOTHETICAL ALANINE AND LEUCINE RICH PROTEIN"/>
    <property type="match status" value="1"/>
</dbReference>
<dbReference type="Gene3D" id="1.10.1040.20">
    <property type="entry name" value="ProC-like, C-terminal domain"/>
    <property type="match status" value="1"/>
</dbReference>
<accession>A0A7G9FJM3</accession>
<protein>
    <submittedName>
        <fullName evidence="3">DUF2520 domain-containing protein</fullName>
    </submittedName>
</protein>
<dbReference type="SUPFAM" id="SSF51735">
    <property type="entry name" value="NAD(P)-binding Rossmann-fold domains"/>
    <property type="match status" value="1"/>
</dbReference>
<dbReference type="RefSeq" id="WP_118544877.1">
    <property type="nucleotide sequence ID" value="NZ_CP060632.1"/>
</dbReference>
<evidence type="ECO:0000313" key="4">
    <source>
        <dbReference type="Proteomes" id="UP000515819"/>
    </source>
</evidence>
<name>A0A7G9FJM3_9FIRM</name>
<dbReference type="InterPro" id="IPR037108">
    <property type="entry name" value="TM1727-like_C_sf"/>
</dbReference>